<evidence type="ECO:0000256" key="8">
    <source>
        <dbReference type="ARBA" id="ARBA00030407"/>
    </source>
</evidence>
<dbReference type="Pfam" id="PF02391">
    <property type="entry name" value="MoaE"/>
    <property type="match status" value="1"/>
</dbReference>
<protein>
    <recommendedName>
        <fullName evidence="4">Molybdopterin synthase catalytic subunit</fullName>
        <ecNumber evidence="3">2.8.1.12</ecNumber>
    </recommendedName>
    <alternativeName>
        <fullName evidence="9">MPT synthase subunit 2</fullName>
    </alternativeName>
    <alternativeName>
        <fullName evidence="7">Molybdenum cofactor biosynthesis protein E</fullName>
    </alternativeName>
    <alternativeName>
        <fullName evidence="8">Molybdopterin-converting factor large subunit</fullName>
    </alternativeName>
    <alternativeName>
        <fullName evidence="10">Molybdopterin-converting factor subunit 2</fullName>
    </alternativeName>
</protein>
<dbReference type="EMBL" id="JBHRZS010000006">
    <property type="protein sequence ID" value="MFC3879490.1"/>
    <property type="molecule type" value="Genomic_DNA"/>
</dbReference>
<evidence type="ECO:0000256" key="7">
    <source>
        <dbReference type="ARBA" id="ARBA00029745"/>
    </source>
</evidence>
<evidence type="ECO:0000256" key="3">
    <source>
        <dbReference type="ARBA" id="ARBA00011950"/>
    </source>
</evidence>
<evidence type="ECO:0000256" key="10">
    <source>
        <dbReference type="ARBA" id="ARBA00032474"/>
    </source>
</evidence>
<comment type="subunit">
    <text evidence="6">Heterotetramer of 2 MoaD subunits and 2 MoaE subunits. Also stable as homodimer. The enzyme changes between these two forms during catalysis.</text>
</comment>
<evidence type="ECO:0000256" key="1">
    <source>
        <dbReference type="ARBA" id="ARBA00005046"/>
    </source>
</evidence>
<dbReference type="InterPro" id="IPR003448">
    <property type="entry name" value="Mopterin_biosynth_MoaE"/>
</dbReference>
<evidence type="ECO:0000256" key="5">
    <source>
        <dbReference type="ARBA" id="ARBA00023150"/>
    </source>
</evidence>
<dbReference type="InterPro" id="IPR036563">
    <property type="entry name" value="MoaE_sf"/>
</dbReference>
<accession>A0ABV8APG9</accession>
<reference evidence="13" key="1">
    <citation type="journal article" date="2019" name="Int. J. Syst. Evol. Microbiol.">
        <title>The Global Catalogue of Microorganisms (GCM) 10K type strain sequencing project: providing services to taxonomists for standard genome sequencing and annotation.</title>
        <authorList>
            <consortium name="The Broad Institute Genomics Platform"/>
            <consortium name="The Broad Institute Genome Sequencing Center for Infectious Disease"/>
            <person name="Wu L."/>
            <person name="Ma J."/>
        </authorList>
    </citation>
    <scope>NUCLEOTIDE SEQUENCE [LARGE SCALE GENOMIC DNA]</scope>
    <source>
        <strain evidence="13">CCUG 60523</strain>
    </source>
</reference>
<evidence type="ECO:0000256" key="2">
    <source>
        <dbReference type="ARBA" id="ARBA00005426"/>
    </source>
</evidence>
<dbReference type="CDD" id="cd00756">
    <property type="entry name" value="MoaE"/>
    <property type="match status" value="1"/>
</dbReference>
<dbReference type="Gene3D" id="3.90.1170.40">
    <property type="entry name" value="Molybdopterin biosynthesis MoaE subunit"/>
    <property type="match status" value="1"/>
</dbReference>
<dbReference type="EC" id="2.8.1.12" evidence="3"/>
<comment type="pathway">
    <text evidence="1">Cofactor biosynthesis; molybdopterin biosynthesis.</text>
</comment>
<gene>
    <name evidence="12" type="ORF">ACFOSV_04860</name>
</gene>
<comment type="caution">
    <text evidence="12">The sequence shown here is derived from an EMBL/GenBank/DDBJ whole genome shotgun (WGS) entry which is preliminary data.</text>
</comment>
<evidence type="ECO:0000256" key="4">
    <source>
        <dbReference type="ARBA" id="ARBA00013858"/>
    </source>
</evidence>
<comment type="similarity">
    <text evidence="2">Belongs to the MoaE family.</text>
</comment>
<keyword evidence="5" id="KW-0501">Molybdenum cofactor biosynthesis</keyword>
<proteinExistence type="inferred from homology"/>
<dbReference type="RefSeq" id="WP_377903964.1">
    <property type="nucleotide sequence ID" value="NZ_JBHRZS010000006.1"/>
</dbReference>
<evidence type="ECO:0000256" key="11">
    <source>
        <dbReference type="ARBA" id="ARBA00049878"/>
    </source>
</evidence>
<evidence type="ECO:0000313" key="13">
    <source>
        <dbReference type="Proteomes" id="UP001595805"/>
    </source>
</evidence>
<evidence type="ECO:0000256" key="9">
    <source>
        <dbReference type="ARBA" id="ARBA00030781"/>
    </source>
</evidence>
<dbReference type="SUPFAM" id="SSF54690">
    <property type="entry name" value="Molybdopterin synthase subunit MoaE"/>
    <property type="match status" value="1"/>
</dbReference>
<name>A0ABV8APG9_9BACT</name>
<evidence type="ECO:0000256" key="6">
    <source>
        <dbReference type="ARBA" id="ARBA00026066"/>
    </source>
</evidence>
<keyword evidence="13" id="KW-1185">Reference proteome</keyword>
<organism evidence="12 13">
    <name type="scientific">Algoriphagus namhaensis</name>
    <dbReference type="NCBI Taxonomy" id="915353"/>
    <lineage>
        <taxon>Bacteria</taxon>
        <taxon>Pseudomonadati</taxon>
        <taxon>Bacteroidota</taxon>
        <taxon>Cytophagia</taxon>
        <taxon>Cytophagales</taxon>
        <taxon>Cyclobacteriaceae</taxon>
        <taxon>Algoriphagus</taxon>
    </lineage>
</organism>
<evidence type="ECO:0000313" key="12">
    <source>
        <dbReference type="EMBL" id="MFC3879490.1"/>
    </source>
</evidence>
<dbReference type="PANTHER" id="PTHR23404">
    <property type="entry name" value="MOLYBDOPTERIN SYNTHASE RELATED"/>
    <property type="match status" value="1"/>
</dbReference>
<comment type="catalytic activity">
    <reaction evidence="11">
        <text>2 [molybdopterin-synthase sulfur-carrier protein]-C-terminal-Gly-aminoethanethioate + cyclic pyranopterin phosphate + H2O = molybdopterin + 2 [molybdopterin-synthase sulfur-carrier protein]-C-terminal Gly-Gly + 2 H(+)</text>
        <dbReference type="Rhea" id="RHEA:26333"/>
        <dbReference type="Rhea" id="RHEA-COMP:12202"/>
        <dbReference type="Rhea" id="RHEA-COMP:19907"/>
        <dbReference type="ChEBI" id="CHEBI:15377"/>
        <dbReference type="ChEBI" id="CHEBI:15378"/>
        <dbReference type="ChEBI" id="CHEBI:58698"/>
        <dbReference type="ChEBI" id="CHEBI:59648"/>
        <dbReference type="ChEBI" id="CHEBI:90778"/>
        <dbReference type="ChEBI" id="CHEBI:232372"/>
        <dbReference type="EC" id="2.8.1.12"/>
    </reaction>
</comment>
<sequence>MKERSIKNIFVQGPITPEKIAKSIAAHQSKTGIGAHDIFLGQVRADEVDGKKVQAIEFTAQEEMANAVCHEIREATFEKFDLSCMHIYHSLGRVEAGELCIFVFVSSGHRQQVFEALPHLVNEIKARVPIFGKEIFEDETHQWKENR</sequence>
<dbReference type="Proteomes" id="UP001595805">
    <property type="component" value="Unassembled WGS sequence"/>
</dbReference>